<name>A0A1J1HGY3_9DIPT</name>
<evidence type="ECO:0000313" key="2">
    <source>
        <dbReference type="Proteomes" id="UP000183832"/>
    </source>
</evidence>
<proteinExistence type="predicted"/>
<dbReference type="EMBL" id="CVRI01000004">
    <property type="protein sequence ID" value="CRK87253.1"/>
    <property type="molecule type" value="Genomic_DNA"/>
</dbReference>
<dbReference type="Proteomes" id="UP000183832">
    <property type="component" value="Unassembled WGS sequence"/>
</dbReference>
<organism evidence="1 2">
    <name type="scientific">Clunio marinus</name>
    <dbReference type="NCBI Taxonomy" id="568069"/>
    <lineage>
        <taxon>Eukaryota</taxon>
        <taxon>Metazoa</taxon>
        <taxon>Ecdysozoa</taxon>
        <taxon>Arthropoda</taxon>
        <taxon>Hexapoda</taxon>
        <taxon>Insecta</taxon>
        <taxon>Pterygota</taxon>
        <taxon>Neoptera</taxon>
        <taxon>Endopterygota</taxon>
        <taxon>Diptera</taxon>
        <taxon>Nematocera</taxon>
        <taxon>Chironomoidea</taxon>
        <taxon>Chironomidae</taxon>
        <taxon>Clunio</taxon>
    </lineage>
</organism>
<dbReference type="AlphaFoldDB" id="A0A1J1HGY3"/>
<keyword evidence="2" id="KW-1185">Reference proteome</keyword>
<reference evidence="1 2" key="1">
    <citation type="submission" date="2015-04" db="EMBL/GenBank/DDBJ databases">
        <authorList>
            <person name="Syromyatnikov M.Y."/>
            <person name="Popov V.N."/>
        </authorList>
    </citation>
    <scope>NUCLEOTIDE SEQUENCE [LARGE SCALE GENOMIC DNA]</scope>
</reference>
<sequence>MASSSAAKRSLEEGENSTSKYAKSGSSESFHGTCYHIKLMMLLIVRAYNEKREFEIACEWKQAGKLDDIVYKYFKLPNEKFILFLQAKHKKGNKEIEFKNLENGEYDLIKYFKSYKNIIQCSEFRNCEIQELVISTNLTLRNDLIRLCEDANDINDLRNDIKIHKLRNVDDYPNIENLVKIKTKLLEYDELRDIANELASKVGKKEKIAKNNELLHTFSKPLKKYVLDISGNVGKFRDDFITSENEVLMKLRDYFIEKAKLNDLNEIRFIIMNDFEKEEKCSCSNHEEEFPIPSSDETFLTKRTPLVEDFLKKFRFYLTPNEDKFENILKNELEKIDIFRNNKIKNIENVYCRFHKNILEWFKSVDNEGKAEKKNLKQIADFFEKLSAEC</sequence>
<evidence type="ECO:0000313" key="1">
    <source>
        <dbReference type="EMBL" id="CRK87253.1"/>
    </source>
</evidence>
<gene>
    <name evidence="1" type="ORF">CLUMA_CG001055</name>
</gene>
<dbReference type="OrthoDB" id="7739833at2759"/>
<protein>
    <submittedName>
        <fullName evidence="1">CLUMA_CG001055, isoform A</fullName>
    </submittedName>
</protein>
<accession>A0A1J1HGY3</accession>